<gene>
    <name evidence="1" type="ORF">GSM42_03710</name>
</gene>
<dbReference type="EMBL" id="WUUL01000002">
    <property type="protein sequence ID" value="MXQ52851.1"/>
    <property type="molecule type" value="Genomic_DNA"/>
</dbReference>
<evidence type="ECO:0000313" key="2">
    <source>
        <dbReference type="Proteomes" id="UP000430692"/>
    </source>
</evidence>
<dbReference type="RefSeq" id="WP_160800164.1">
    <property type="nucleotide sequence ID" value="NZ_WUUL01000002.1"/>
</dbReference>
<keyword evidence="2" id="KW-1185">Reference proteome</keyword>
<name>A0A6I4VR18_9BACL</name>
<proteinExistence type="predicted"/>
<dbReference type="Proteomes" id="UP000430692">
    <property type="component" value="Unassembled WGS sequence"/>
</dbReference>
<comment type="caution">
    <text evidence="1">The sequence shown here is derived from an EMBL/GenBank/DDBJ whole genome shotgun (WGS) entry which is preliminary data.</text>
</comment>
<reference evidence="1 2" key="1">
    <citation type="submission" date="2019-12" db="EMBL/GenBank/DDBJ databases">
        <title>Whole-genome analyses of novel actinobacteria.</title>
        <authorList>
            <person name="Sahin N."/>
            <person name="Saygin H."/>
        </authorList>
    </citation>
    <scope>NUCLEOTIDE SEQUENCE [LARGE SCALE GENOMIC DNA]</scope>
    <source>
        <strain evidence="1 2">KC615</strain>
    </source>
</reference>
<evidence type="ECO:0000313" key="1">
    <source>
        <dbReference type="EMBL" id="MXQ52851.1"/>
    </source>
</evidence>
<accession>A0A6I4VR18</accession>
<protein>
    <submittedName>
        <fullName evidence="1">Uncharacterized protein</fullName>
    </submittedName>
</protein>
<dbReference type="AlphaFoldDB" id="A0A6I4VR18"/>
<sequence>MSQDKQVYTEKDFEKALDKLKNMSKADAEAQGLNHIRERVLAGDLGNAGYLLITEDKIAGLLKS</sequence>
<organism evidence="1 2">
    <name type="scientific">Shimazuella alba</name>
    <dbReference type="NCBI Taxonomy" id="2690964"/>
    <lineage>
        <taxon>Bacteria</taxon>
        <taxon>Bacillati</taxon>
        <taxon>Bacillota</taxon>
        <taxon>Bacilli</taxon>
        <taxon>Bacillales</taxon>
        <taxon>Thermoactinomycetaceae</taxon>
        <taxon>Shimazuella</taxon>
    </lineage>
</organism>